<comment type="caution">
    <text evidence="1">The sequence shown here is derived from an EMBL/GenBank/DDBJ whole genome shotgun (WGS) entry which is preliminary data.</text>
</comment>
<name>A0A8X6RZ30_TRICX</name>
<dbReference type="Proteomes" id="UP000887159">
    <property type="component" value="Unassembled WGS sequence"/>
</dbReference>
<dbReference type="EMBL" id="BMAU01021243">
    <property type="protein sequence ID" value="GFY03809.1"/>
    <property type="molecule type" value="Genomic_DNA"/>
</dbReference>
<dbReference type="AlphaFoldDB" id="A0A8X6RZ30"/>
<evidence type="ECO:0000313" key="2">
    <source>
        <dbReference type="Proteomes" id="UP000887159"/>
    </source>
</evidence>
<gene>
    <name evidence="1" type="ORF">TNCV_1195891</name>
</gene>
<sequence length="73" mass="8347">MVKIGADRHEKIPDVFLIAGKELGGRLDLREPFEAPSVREKTTVSPRSTEDSELWRLDFRELSEAPYSDKDTD</sequence>
<reference evidence="1" key="1">
    <citation type="submission" date="2020-08" db="EMBL/GenBank/DDBJ databases">
        <title>Multicomponent nature underlies the extraordinary mechanical properties of spider dragline silk.</title>
        <authorList>
            <person name="Kono N."/>
            <person name="Nakamura H."/>
            <person name="Mori M."/>
            <person name="Yoshida Y."/>
            <person name="Ohtoshi R."/>
            <person name="Malay A.D."/>
            <person name="Moran D.A.P."/>
            <person name="Tomita M."/>
            <person name="Numata K."/>
            <person name="Arakawa K."/>
        </authorList>
    </citation>
    <scope>NUCLEOTIDE SEQUENCE</scope>
</reference>
<proteinExistence type="predicted"/>
<organism evidence="1 2">
    <name type="scientific">Trichonephila clavipes</name>
    <name type="common">Golden silk orbweaver</name>
    <name type="synonym">Nephila clavipes</name>
    <dbReference type="NCBI Taxonomy" id="2585209"/>
    <lineage>
        <taxon>Eukaryota</taxon>
        <taxon>Metazoa</taxon>
        <taxon>Ecdysozoa</taxon>
        <taxon>Arthropoda</taxon>
        <taxon>Chelicerata</taxon>
        <taxon>Arachnida</taxon>
        <taxon>Araneae</taxon>
        <taxon>Araneomorphae</taxon>
        <taxon>Entelegynae</taxon>
        <taxon>Araneoidea</taxon>
        <taxon>Nephilidae</taxon>
        <taxon>Trichonephila</taxon>
    </lineage>
</organism>
<evidence type="ECO:0000313" key="1">
    <source>
        <dbReference type="EMBL" id="GFY03809.1"/>
    </source>
</evidence>
<accession>A0A8X6RZ30</accession>
<keyword evidence="2" id="KW-1185">Reference proteome</keyword>
<protein>
    <submittedName>
        <fullName evidence="1">Uncharacterized protein</fullName>
    </submittedName>
</protein>